<accession>A0A2A7AYK9</accession>
<protein>
    <submittedName>
        <fullName evidence="2">TIGR02688 family protein</fullName>
    </submittedName>
</protein>
<sequence length="486" mass="55572">MLEDKVREIFADMVVLKDPQRSEYFSNLSIPSYMRDWLVMKFSDDNGTIDYESVGRYIKRYIPSREDFEQYKFQMVNGDTVQFLARVRVSVDVKTGKTVFELPDFGGSRGGAGGVVAYDVAEKWQNTLLRESENWGIVTLCWMMDGTPSKPKGLITMIGYKPFCPYDIDLEFYRDARSQFSIHEWIDVIIEAIDYNPDGYLDENGEVSERKKLYFLRRLLPFVEKRVNLIELAPKGTGKSYVFEKISKRGWLISGGTVSRASLIYDNAKKTGGLLTRFDFVGFDEVQSITFEQPGQIQQALKHYMEYGEIKGFDASLSSGAGVIVLGNIDADRFDTNKNMVANISEVFGESATLDRFHGFIPGWEIPRMTTGMIAKGWAINTEYFAEVMHTLRDDLTYSAVVDAMIDFPSNADKRHMTAIKRLCTAFLKLLFPHVQTPNDIDRQEFIDYCLNPAIEMRSAIYKQLCIIDAKEYDVPSKRIPEIVCK</sequence>
<evidence type="ECO:0000313" key="2">
    <source>
        <dbReference type="EMBL" id="PDX84199.1"/>
    </source>
</evidence>
<dbReference type="Pfam" id="PF13337">
    <property type="entry name" value="BrxL_ATPase"/>
    <property type="match status" value="1"/>
</dbReference>
<dbReference type="EMBL" id="NMTZ01000018">
    <property type="protein sequence ID" value="PDX84199.1"/>
    <property type="molecule type" value="Genomic_DNA"/>
</dbReference>
<evidence type="ECO:0000313" key="3">
    <source>
        <dbReference type="Proteomes" id="UP000220480"/>
    </source>
</evidence>
<dbReference type="Proteomes" id="UP000220480">
    <property type="component" value="Unassembled WGS sequence"/>
</dbReference>
<organism evidence="2 3">
    <name type="scientific">Faecalibacterium prausnitzii</name>
    <dbReference type="NCBI Taxonomy" id="853"/>
    <lineage>
        <taxon>Bacteria</taxon>
        <taxon>Bacillati</taxon>
        <taxon>Bacillota</taxon>
        <taxon>Clostridia</taxon>
        <taxon>Eubacteriales</taxon>
        <taxon>Oscillospiraceae</taxon>
        <taxon>Faecalibacterium</taxon>
    </lineage>
</organism>
<gene>
    <name evidence="2" type="ORF">CGS59_07200</name>
</gene>
<dbReference type="NCBIfam" id="TIGR02688">
    <property type="entry name" value="BREX system Lon protease-like protein BrxL"/>
    <property type="match status" value="1"/>
</dbReference>
<dbReference type="Pfam" id="PF20442">
    <property type="entry name" value="BrxL_N"/>
    <property type="match status" value="1"/>
</dbReference>
<name>A0A2A7AYK9_9FIRM</name>
<dbReference type="AlphaFoldDB" id="A0A2A7AYK9"/>
<evidence type="ECO:0000259" key="1">
    <source>
        <dbReference type="Pfam" id="PF20442"/>
    </source>
</evidence>
<dbReference type="InterPro" id="IPR046838">
    <property type="entry name" value="BrxL_N"/>
</dbReference>
<proteinExistence type="predicted"/>
<comment type="caution">
    <text evidence="2">The sequence shown here is derived from an EMBL/GenBank/DDBJ whole genome shotgun (WGS) entry which is preliminary data.</text>
</comment>
<dbReference type="InterPro" id="IPR014061">
    <property type="entry name" value="BrxL-like"/>
</dbReference>
<dbReference type="RefSeq" id="WP_097779436.1">
    <property type="nucleotide sequence ID" value="NZ_NMTZ01000018.1"/>
</dbReference>
<feature type="domain" description="BREX system Lon protease-like BrxL N-terminal" evidence="1">
    <location>
        <begin position="8"/>
        <end position="142"/>
    </location>
</feature>
<reference evidence="2 3" key="1">
    <citation type="journal article" date="2017" name="Front. Microbiol.">
        <title>New Insights into the Diversity of the Genus Faecalibacterium.</title>
        <authorList>
            <person name="Benevides L."/>
            <person name="Burman S."/>
            <person name="Martin R."/>
            <person name="Robert V."/>
            <person name="Thomas M."/>
            <person name="Miquel S."/>
            <person name="Chain F."/>
            <person name="Sokol H."/>
            <person name="Bermudez-Humaran L.G."/>
            <person name="Morrison M."/>
            <person name="Langella P."/>
            <person name="Azevedo V.A."/>
            <person name="Chatel J.M."/>
            <person name="Soares S."/>
        </authorList>
    </citation>
    <scope>NUCLEOTIDE SEQUENCE [LARGE SCALE GENOMIC DNA]</scope>
    <source>
        <strain evidence="2 3">CNCM I 4644</strain>
    </source>
</reference>